<dbReference type="PIRSF" id="PIRSF018266">
    <property type="entry name" value="FecR"/>
    <property type="match status" value="1"/>
</dbReference>
<evidence type="ECO:0000313" key="4">
    <source>
        <dbReference type="EMBL" id="MBB5283802.1"/>
    </source>
</evidence>
<organism evidence="4 5">
    <name type="scientific">Rhabdobacter roseus</name>
    <dbReference type="NCBI Taxonomy" id="1655419"/>
    <lineage>
        <taxon>Bacteria</taxon>
        <taxon>Pseudomonadati</taxon>
        <taxon>Bacteroidota</taxon>
        <taxon>Cytophagia</taxon>
        <taxon>Cytophagales</taxon>
        <taxon>Cytophagaceae</taxon>
        <taxon>Rhabdobacter</taxon>
    </lineage>
</organism>
<sequence>MDKNRSTLHTLFAKYLAGTCTPEETQQVMDYFARSEHEQDVRELIRREFEKEVPIGKVTNDTVAELHGTLAGMLHEKDSVRRGSTHRVPTRRAPMRIEWSRPAQAAIWLALVAGLVVWLYLRQGHLVREEFTELVTRPGERKKVQLEDGTVVWLNAASKLHYPDSFAPDRRQVSLEGEAFFEVTKDAARPFIIRSGDLETTVLGTSFNIRAYQEDKTLSVAVVSGRVKVAAPDTRSELLLVPDQQAVFNKQGRRLNRNEKVFASGLSAWKDGLFQFRNTTFSEVTAILQRSHNVRIQYDQHLENCPIIHADFYEDEPVENILKTLLSSVNGRVKETGKGAYYLTSPVACQPPIQSP</sequence>
<dbReference type="Gene3D" id="2.60.120.1440">
    <property type="match status" value="1"/>
</dbReference>
<protein>
    <submittedName>
        <fullName evidence="4">Ferric-dicitrate binding protein FerR (Iron transport regulator)</fullName>
    </submittedName>
</protein>
<evidence type="ECO:0000259" key="2">
    <source>
        <dbReference type="Pfam" id="PF04773"/>
    </source>
</evidence>
<keyword evidence="1" id="KW-0472">Membrane</keyword>
<dbReference type="Pfam" id="PF16344">
    <property type="entry name" value="FecR_C"/>
    <property type="match status" value="1"/>
</dbReference>
<dbReference type="InterPro" id="IPR006860">
    <property type="entry name" value="FecR"/>
</dbReference>
<keyword evidence="5" id="KW-1185">Reference proteome</keyword>
<dbReference type="FunFam" id="2.60.120.1440:FF:000001">
    <property type="entry name" value="Putative anti-sigma factor"/>
    <property type="match status" value="1"/>
</dbReference>
<dbReference type="RefSeq" id="WP_184173488.1">
    <property type="nucleotide sequence ID" value="NZ_JACHGF010000002.1"/>
</dbReference>
<feature type="domain" description="Protein FecR C-terminal" evidence="3">
    <location>
        <begin position="274"/>
        <end position="337"/>
    </location>
</feature>
<proteinExistence type="predicted"/>
<feature type="domain" description="FecR protein" evidence="2">
    <location>
        <begin position="133"/>
        <end position="228"/>
    </location>
</feature>
<dbReference type="PANTHER" id="PTHR30273:SF2">
    <property type="entry name" value="PROTEIN FECR"/>
    <property type="match status" value="1"/>
</dbReference>
<evidence type="ECO:0000256" key="1">
    <source>
        <dbReference type="SAM" id="Phobius"/>
    </source>
</evidence>
<dbReference type="InterPro" id="IPR032508">
    <property type="entry name" value="FecR_C"/>
</dbReference>
<dbReference type="Gene3D" id="3.55.50.30">
    <property type="match status" value="1"/>
</dbReference>
<dbReference type="PANTHER" id="PTHR30273">
    <property type="entry name" value="PERIPLASMIC SIGNAL SENSOR AND SIGMA FACTOR ACTIVATOR FECR-RELATED"/>
    <property type="match status" value="1"/>
</dbReference>
<keyword evidence="1" id="KW-0812">Transmembrane</keyword>
<dbReference type="InterPro" id="IPR012373">
    <property type="entry name" value="Ferrdict_sens_TM"/>
</dbReference>
<evidence type="ECO:0000313" key="5">
    <source>
        <dbReference type="Proteomes" id="UP000557307"/>
    </source>
</evidence>
<dbReference type="Proteomes" id="UP000557307">
    <property type="component" value="Unassembled WGS sequence"/>
</dbReference>
<comment type="caution">
    <text evidence="4">The sequence shown here is derived from an EMBL/GenBank/DDBJ whole genome shotgun (WGS) entry which is preliminary data.</text>
</comment>
<keyword evidence="1" id="KW-1133">Transmembrane helix</keyword>
<name>A0A840TQI0_9BACT</name>
<feature type="transmembrane region" description="Helical" evidence="1">
    <location>
        <begin position="105"/>
        <end position="121"/>
    </location>
</feature>
<reference evidence="4 5" key="1">
    <citation type="submission" date="2020-08" db="EMBL/GenBank/DDBJ databases">
        <title>Genomic Encyclopedia of Type Strains, Phase IV (KMG-IV): sequencing the most valuable type-strain genomes for metagenomic binning, comparative biology and taxonomic classification.</title>
        <authorList>
            <person name="Goeker M."/>
        </authorList>
    </citation>
    <scope>NUCLEOTIDE SEQUENCE [LARGE SCALE GENOMIC DNA]</scope>
    <source>
        <strain evidence="4 5">DSM 105074</strain>
    </source>
</reference>
<evidence type="ECO:0000259" key="3">
    <source>
        <dbReference type="Pfam" id="PF16344"/>
    </source>
</evidence>
<dbReference type="GO" id="GO:0016989">
    <property type="term" value="F:sigma factor antagonist activity"/>
    <property type="evidence" value="ECO:0007669"/>
    <property type="project" value="TreeGrafter"/>
</dbReference>
<accession>A0A840TQI0</accession>
<dbReference type="AlphaFoldDB" id="A0A840TQI0"/>
<gene>
    <name evidence="4" type="ORF">HNQ92_001928</name>
</gene>
<dbReference type="EMBL" id="JACHGF010000002">
    <property type="protein sequence ID" value="MBB5283802.1"/>
    <property type="molecule type" value="Genomic_DNA"/>
</dbReference>
<dbReference type="Pfam" id="PF04773">
    <property type="entry name" value="FecR"/>
    <property type="match status" value="1"/>
</dbReference>